<keyword evidence="1" id="KW-1133">Transmembrane helix</keyword>
<feature type="non-terminal residue" evidence="2">
    <location>
        <position position="1"/>
    </location>
</feature>
<keyword evidence="1" id="KW-0812">Transmembrane</keyword>
<gene>
    <name evidence="2" type="ORF">CR513_31057</name>
</gene>
<evidence type="ECO:0000313" key="3">
    <source>
        <dbReference type="Proteomes" id="UP000257109"/>
    </source>
</evidence>
<accession>A0A371GA89</accession>
<dbReference type="EMBL" id="QJKJ01006221">
    <property type="protein sequence ID" value="RDX87470.1"/>
    <property type="molecule type" value="Genomic_DNA"/>
</dbReference>
<comment type="caution">
    <text evidence="2">The sequence shown here is derived from an EMBL/GenBank/DDBJ whole genome shotgun (WGS) entry which is preliminary data.</text>
</comment>
<feature type="transmembrane region" description="Helical" evidence="1">
    <location>
        <begin position="25"/>
        <end position="43"/>
    </location>
</feature>
<organism evidence="2 3">
    <name type="scientific">Mucuna pruriens</name>
    <name type="common">Velvet bean</name>
    <name type="synonym">Dolichos pruriens</name>
    <dbReference type="NCBI Taxonomy" id="157652"/>
    <lineage>
        <taxon>Eukaryota</taxon>
        <taxon>Viridiplantae</taxon>
        <taxon>Streptophyta</taxon>
        <taxon>Embryophyta</taxon>
        <taxon>Tracheophyta</taxon>
        <taxon>Spermatophyta</taxon>
        <taxon>Magnoliopsida</taxon>
        <taxon>eudicotyledons</taxon>
        <taxon>Gunneridae</taxon>
        <taxon>Pentapetalae</taxon>
        <taxon>rosids</taxon>
        <taxon>fabids</taxon>
        <taxon>Fabales</taxon>
        <taxon>Fabaceae</taxon>
        <taxon>Papilionoideae</taxon>
        <taxon>50 kb inversion clade</taxon>
        <taxon>NPAAA clade</taxon>
        <taxon>indigoferoid/millettioid clade</taxon>
        <taxon>Phaseoleae</taxon>
        <taxon>Mucuna</taxon>
    </lineage>
</organism>
<dbReference type="AlphaFoldDB" id="A0A371GA89"/>
<sequence length="117" mass="13822">MATNHMIPFPSCLHHTLKYPKSNSLLLLMKIIFLLLDLAMSNFSPFYPYTMFFMLLNWLTTLSLIQDWNCAIIFFCSHCVEGRLKLLKSRMGHTTYNIQRYVTTPIRRICFPINEQP</sequence>
<keyword evidence="1" id="KW-0472">Membrane</keyword>
<proteinExistence type="predicted"/>
<name>A0A371GA89_MUCPR</name>
<evidence type="ECO:0000256" key="1">
    <source>
        <dbReference type="SAM" id="Phobius"/>
    </source>
</evidence>
<evidence type="ECO:0000313" key="2">
    <source>
        <dbReference type="EMBL" id="RDX87470.1"/>
    </source>
</evidence>
<reference evidence="2" key="1">
    <citation type="submission" date="2018-05" db="EMBL/GenBank/DDBJ databases">
        <title>Draft genome of Mucuna pruriens seed.</title>
        <authorList>
            <person name="Nnadi N.E."/>
            <person name="Vos R."/>
            <person name="Hasami M.H."/>
            <person name="Devisetty U.K."/>
            <person name="Aguiy J.C."/>
        </authorList>
    </citation>
    <scope>NUCLEOTIDE SEQUENCE [LARGE SCALE GENOMIC DNA]</scope>
    <source>
        <strain evidence="2">JCA_2017</strain>
    </source>
</reference>
<protein>
    <submittedName>
        <fullName evidence="2">Uncharacterized protein</fullName>
    </submittedName>
</protein>
<dbReference type="Proteomes" id="UP000257109">
    <property type="component" value="Unassembled WGS sequence"/>
</dbReference>
<keyword evidence="3" id="KW-1185">Reference proteome</keyword>